<name>A0ABM0M9T2_SACKO</name>
<dbReference type="PROSITE" id="PS50041">
    <property type="entry name" value="C_TYPE_LECTIN_2"/>
    <property type="match status" value="1"/>
</dbReference>
<dbReference type="PANTHER" id="PTHR15256:SF6">
    <property type="entry name" value="INTEGRAL MEMBRANE PROTEIN DGCR2_IDD"/>
    <property type="match status" value="1"/>
</dbReference>
<evidence type="ECO:0000256" key="1">
    <source>
        <dbReference type="SAM" id="MobiDB-lite"/>
    </source>
</evidence>
<gene>
    <name evidence="5" type="primary">LOC102809831</name>
</gene>
<dbReference type="Proteomes" id="UP000694865">
    <property type="component" value="Unplaced"/>
</dbReference>
<feature type="compositionally biased region" description="Polar residues" evidence="1">
    <location>
        <begin position="343"/>
        <end position="357"/>
    </location>
</feature>
<feature type="compositionally biased region" description="Basic and acidic residues" evidence="1">
    <location>
        <begin position="458"/>
        <end position="469"/>
    </location>
</feature>
<feature type="domain" description="C-type lectin" evidence="3">
    <location>
        <begin position="79"/>
        <end position="212"/>
    </location>
</feature>
<dbReference type="Pfam" id="PF00059">
    <property type="entry name" value="Lectin_C"/>
    <property type="match status" value="1"/>
</dbReference>
<proteinExistence type="predicted"/>
<evidence type="ECO:0000313" key="4">
    <source>
        <dbReference type="Proteomes" id="UP000694865"/>
    </source>
</evidence>
<accession>A0ABM0M9T2</accession>
<dbReference type="Gene3D" id="3.10.100.10">
    <property type="entry name" value="Mannose-Binding Protein A, subunit A"/>
    <property type="match status" value="1"/>
</dbReference>
<dbReference type="InterPro" id="IPR016187">
    <property type="entry name" value="CTDL_fold"/>
</dbReference>
<dbReference type="SUPFAM" id="SSF56436">
    <property type="entry name" value="C-type lectin-like"/>
    <property type="match status" value="1"/>
</dbReference>
<keyword evidence="2" id="KW-0472">Membrane</keyword>
<dbReference type="PANTHER" id="PTHR15256">
    <property type="entry name" value="INTEGRAL MEMBRANE PROTEIN DGCR2/IDD"/>
    <property type="match status" value="1"/>
</dbReference>
<evidence type="ECO:0000259" key="3">
    <source>
        <dbReference type="PROSITE" id="PS50041"/>
    </source>
</evidence>
<protein>
    <submittedName>
        <fullName evidence="5">Integral membrane protein DGCR2/IDD-like</fullName>
    </submittedName>
</protein>
<dbReference type="InterPro" id="IPR001007">
    <property type="entry name" value="VWF_dom"/>
</dbReference>
<dbReference type="SMART" id="SM00214">
    <property type="entry name" value="VWC"/>
    <property type="match status" value="1"/>
</dbReference>
<dbReference type="RefSeq" id="XP_006816773.1">
    <property type="nucleotide sequence ID" value="XM_006816710.1"/>
</dbReference>
<feature type="region of interest" description="Disordered" evidence="1">
    <location>
        <begin position="341"/>
        <end position="469"/>
    </location>
</feature>
<evidence type="ECO:0000313" key="5">
    <source>
        <dbReference type="RefSeq" id="XP_006816773.1"/>
    </source>
</evidence>
<dbReference type="InterPro" id="IPR042378">
    <property type="entry name" value="IDD"/>
</dbReference>
<organism evidence="4 5">
    <name type="scientific">Saccoglossus kowalevskii</name>
    <name type="common">Acorn worm</name>
    <dbReference type="NCBI Taxonomy" id="10224"/>
    <lineage>
        <taxon>Eukaryota</taxon>
        <taxon>Metazoa</taxon>
        <taxon>Hemichordata</taxon>
        <taxon>Enteropneusta</taxon>
        <taxon>Harrimaniidae</taxon>
        <taxon>Saccoglossus</taxon>
    </lineage>
</organism>
<keyword evidence="2" id="KW-0812">Transmembrane</keyword>
<evidence type="ECO:0000256" key="2">
    <source>
        <dbReference type="SAM" id="Phobius"/>
    </source>
</evidence>
<keyword evidence="2" id="KW-1133">Transmembrane helix</keyword>
<dbReference type="GeneID" id="102809831"/>
<dbReference type="InterPro" id="IPR016186">
    <property type="entry name" value="C-type_lectin-like/link_sf"/>
</dbReference>
<dbReference type="InterPro" id="IPR001304">
    <property type="entry name" value="C-type_lectin-like"/>
</dbReference>
<dbReference type="SUPFAM" id="SSF57603">
    <property type="entry name" value="FnI-like domain"/>
    <property type="match status" value="1"/>
</dbReference>
<reference evidence="5" key="1">
    <citation type="submission" date="2025-08" db="UniProtKB">
        <authorList>
            <consortium name="RefSeq"/>
        </authorList>
    </citation>
    <scope>IDENTIFICATION</scope>
    <source>
        <tissue evidence="5">Testes</tissue>
    </source>
</reference>
<keyword evidence="4" id="KW-1185">Reference proteome</keyword>
<sequence>MDTKKPREFVLCVLILVKGFDYCLSSALLPHQGISTLNDATDSNNPGIPVDDIQLPSSIDVRPSNQKGDCPIGWQIYPETGSCYRSFEAKLTYEEAQDQCSTLGGFLATVTTETELAFIKSHHWQSDEKIVNYNWWMGYRYVKNNHTTEWEVADESFLSIINDDGPLIGPSVSDKDDRLCGQLQLRQIWQLDEFFSRMWVQQCRFKSAFLCKRSISDKHCVDNKGRRVDEGQRFTPQGADNCMNCTCTLGEANMCRSAQCAPPPDCIHTIQDPEKCCAYTCMDDEYPKEDLLDFSTSMRWVLTSATSFLILGLLLFMVYRLRQRRLALIHYTSRNEFTHRSGHTCTLDSGSSLTPTSPMDDIDAGIYREPPPPYSLYKPTSPGEEAPPPYDASLLDNPPTTPVSTTDQDAALLSTSPEDPRSHLHQNMYETDSPHAVLDESTDERENVPMLSAEGDNDGERSATTETRA</sequence>
<feature type="compositionally biased region" description="Polar residues" evidence="1">
    <location>
        <begin position="402"/>
        <end position="417"/>
    </location>
</feature>
<feature type="transmembrane region" description="Helical" evidence="2">
    <location>
        <begin position="300"/>
        <end position="319"/>
    </location>
</feature>
<dbReference type="SMART" id="SM00034">
    <property type="entry name" value="CLECT"/>
    <property type="match status" value="1"/>
</dbReference>